<proteinExistence type="predicted"/>
<keyword evidence="2" id="KW-1185">Reference proteome</keyword>
<dbReference type="EMBL" id="FO082060">
    <property type="protein sequence ID" value="CCE24222.1"/>
    <property type="molecule type" value="Genomic_DNA"/>
</dbReference>
<dbReference type="Proteomes" id="UP000008315">
    <property type="component" value="Chromosome"/>
</dbReference>
<accession>G4SX66</accession>
<evidence type="ECO:0000313" key="2">
    <source>
        <dbReference type="Proteomes" id="UP000008315"/>
    </source>
</evidence>
<evidence type="ECO:0000313" key="1">
    <source>
        <dbReference type="EMBL" id="CCE24222.1"/>
    </source>
</evidence>
<dbReference type="RefSeq" id="WP_014148998.1">
    <property type="nucleotide sequence ID" value="NC_016112.1"/>
</dbReference>
<reference evidence="2" key="1">
    <citation type="journal article" date="2012" name="J. Bacteriol.">
        <title>Genome sequence of the haloalkaliphilic methanotrophic bacterium Methylomicrobium alcaliphilum 20Z.</title>
        <authorList>
            <person name="Vuilleumier S."/>
            <person name="Khmelenina V.N."/>
            <person name="Bringel F."/>
            <person name="Reshetnikov A.S."/>
            <person name="Lajus A."/>
            <person name="Mangenot S."/>
            <person name="Rouy Z."/>
            <person name="Op den Camp H.J."/>
            <person name="Jetten M.S."/>
            <person name="Dispirito A.A."/>
            <person name="Dunfield P."/>
            <person name="Klotz M.G."/>
            <person name="Semrau J.D."/>
            <person name="Stein L.Y."/>
            <person name="Barbe V."/>
            <person name="Medigue C."/>
            <person name="Trotsenko Y.A."/>
            <person name="Kalyuzhnaya M.G."/>
        </authorList>
    </citation>
    <scope>NUCLEOTIDE SEQUENCE [LARGE SCALE GENOMIC DNA]</scope>
    <source>
        <strain evidence="2">DSM 19304 / NCIMB 14124 / VKM B-2133 / 20Z</strain>
    </source>
</reference>
<dbReference type="AlphaFoldDB" id="G4SX66"/>
<name>G4SX66_META2</name>
<protein>
    <submittedName>
        <fullName evidence="1">Uncharacterized protein</fullName>
    </submittedName>
</protein>
<organism evidence="1 2">
    <name type="scientific">Methylotuvimicrobium alcaliphilum (strain DSM 19304 / NCIMB 14124 / VKM B-2133 / 20Z)</name>
    <name type="common">Methylomicrobium alcaliphilum</name>
    <dbReference type="NCBI Taxonomy" id="1091494"/>
    <lineage>
        <taxon>Bacteria</taxon>
        <taxon>Pseudomonadati</taxon>
        <taxon>Pseudomonadota</taxon>
        <taxon>Gammaproteobacteria</taxon>
        <taxon>Methylococcales</taxon>
        <taxon>Methylococcaceae</taxon>
        <taxon>Methylotuvimicrobium</taxon>
    </lineage>
</organism>
<gene>
    <name evidence="1" type="ordered locus">MEALZ_2544</name>
</gene>
<sequence length="126" mass="14237">MKNNVGSDPKHPSAFICRGDDSFFMIVTLKVMLGDAQNTFICSGDTDLLAKHTPHLLFIRRFFRSNQESHGVKIRLTVGRSISLKYMFGDLCTPQTLKNSNLKTEDSQFVSVHKEMSRHAGMKSFP</sequence>
<dbReference type="KEGG" id="mah:MEALZ_2544"/>
<dbReference type="HOGENOM" id="CLU_1978899_0_0_6"/>